<feature type="transmembrane region" description="Helical" evidence="1">
    <location>
        <begin position="99"/>
        <end position="116"/>
    </location>
</feature>
<protein>
    <submittedName>
        <fullName evidence="2">Uncharacterized protein</fullName>
    </submittedName>
</protein>
<sequence length="174" mass="19558">MNYIRDYAMMVAIFGFASMAWFGWSQENPPESWRKFIGIGTGGALLLCLWGVYLSIKNWGEATALANDQSFVYYYVFVILEFAVAGVGAFILFQNAKGYYTAPWVCFIVGVHFFGLRFVFDDFSLNILGLLLVLVSGLSLYVSKNTKLINSTVTGVLSGIIFLGFTIFNLFRFF</sequence>
<evidence type="ECO:0000256" key="1">
    <source>
        <dbReference type="SAM" id="Phobius"/>
    </source>
</evidence>
<dbReference type="Proteomes" id="UP000824106">
    <property type="component" value="Unassembled WGS sequence"/>
</dbReference>
<dbReference type="AlphaFoldDB" id="A0A9D2JYM1"/>
<dbReference type="EMBL" id="DXAZ01000044">
    <property type="protein sequence ID" value="HIZ70764.1"/>
    <property type="molecule type" value="Genomic_DNA"/>
</dbReference>
<comment type="caution">
    <text evidence="2">The sequence shown here is derived from an EMBL/GenBank/DDBJ whole genome shotgun (WGS) entry which is preliminary data.</text>
</comment>
<keyword evidence="1" id="KW-0472">Membrane</keyword>
<keyword evidence="1" id="KW-1133">Transmembrane helix</keyword>
<keyword evidence="1" id="KW-0812">Transmembrane</keyword>
<feature type="transmembrane region" description="Helical" evidence="1">
    <location>
        <begin position="7"/>
        <end position="24"/>
    </location>
</feature>
<feature type="transmembrane region" description="Helical" evidence="1">
    <location>
        <begin position="123"/>
        <end position="142"/>
    </location>
</feature>
<gene>
    <name evidence="2" type="ORF">H9808_03220</name>
</gene>
<feature type="transmembrane region" description="Helical" evidence="1">
    <location>
        <begin position="72"/>
        <end position="93"/>
    </location>
</feature>
<name>A0A9D2JYM1_9LACT</name>
<reference evidence="2" key="2">
    <citation type="submission" date="2021-04" db="EMBL/GenBank/DDBJ databases">
        <authorList>
            <person name="Gilroy R."/>
        </authorList>
    </citation>
    <scope>NUCLEOTIDE SEQUENCE</scope>
    <source>
        <strain evidence="2">CHK169-4300</strain>
    </source>
</reference>
<evidence type="ECO:0000313" key="2">
    <source>
        <dbReference type="EMBL" id="HIZ70764.1"/>
    </source>
</evidence>
<organism evidence="2 3">
    <name type="scientific">Candidatus Atopostipes pullistercoris</name>
    <dbReference type="NCBI Taxonomy" id="2838467"/>
    <lineage>
        <taxon>Bacteria</taxon>
        <taxon>Bacillati</taxon>
        <taxon>Bacillota</taxon>
        <taxon>Bacilli</taxon>
        <taxon>Lactobacillales</taxon>
        <taxon>Carnobacteriaceae</taxon>
        <taxon>Atopostipes</taxon>
    </lineage>
</organism>
<feature type="transmembrane region" description="Helical" evidence="1">
    <location>
        <begin position="148"/>
        <end position="171"/>
    </location>
</feature>
<accession>A0A9D2JYM1</accession>
<reference evidence="2" key="1">
    <citation type="journal article" date="2021" name="PeerJ">
        <title>Extensive microbial diversity within the chicken gut microbiome revealed by metagenomics and culture.</title>
        <authorList>
            <person name="Gilroy R."/>
            <person name="Ravi A."/>
            <person name="Getino M."/>
            <person name="Pursley I."/>
            <person name="Horton D.L."/>
            <person name="Alikhan N.F."/>
            <person name="Baker D."/>
            <person name="Gharbi K."/>
            <person name="Hall N."/>
            <person name="Watson M."/>
            <person name="Adriaenssens E.M."/>
            <person name="Foster-Nyarko E."/>
            <person name="Jarju S."/>
            <person name="Secka A."/>
            <person name="Antonio M."/>
            <person name="Oren A."/>
            <person name="Chaudhuri R.R."/>
            <person name="La Ragione R."/>
            <person name="Hildebrand F."/>
            <person name="Pallen M.J."/>
        </authorList>
    </citation>
    <scope>NUCLEOTIDE SEQUENCE</scope>
    <source>
        <strain evidence="2">CHK169-4300</strain>
    </source>
</reference>
<proteinExistence type="predicted"/>
<evidence type="ECO:0000313" key="3">
    <source>
        <dbReference type="Proteomes" id="UP000824106"/>
    </source>
</evidence>
<feature type="transmembrane region" description="Helical" evidence="1">
    <location>
        <begin position="36"/>
        <end position="56"/>
    </location>
</feature>